<proteinExistence type="predicted"/>
<evidence type="ECO:0000313" key="2">
    <source>
        <dbReference type="Proteomes" id="UP000199673"/>
    </source>
</evidence>
<name>A0A1I6YNC7_9BACT</name>
<gene>
    <name evidence="1" type="ORF">SAMN04489724_1119</name>
</gene>
<protein>
    <submittedName>
        <fullName evidence="1">Uncharacterized protein</fullName>
    </submittedName>
</protein>
<organism evidence="1 2">
    <name type="scientific">Algoriphagus locisalis</name>
    <dbReference type="NCBI Taxonomy" id="305507"/>
    <lineage>
        <taxon>Bacteria</taxon>
        <taxon>Pseudomonadati</taxon>
        <taxon>Bacteroidota</taxon>
        <taxon>Cytophagia</taxon>
        <taxon>Cytophagales</taxon>
        <taxon>Cyclobacteriaceae</taxon>
        <taxon>Algoriphagus</taxon>
    </lineage>
</organism>
<sequence>MSALPKRQLSFFEQGVGLATGFSKILVNQQEIIKIFNQKSGMVMQGMCKFEENSEVLYPLFKGLSEAGKPKSLNLRFTSAERAAYFYYPESSQAEVSKFFSELILLLQKEVKFKKVLKEVIINRNQFRSEQFLLQNAMMD</sequence>
<dbReference type="STRING" id="305507.SAMN04489724_1119"/>
<keyword evidence="2" id="KW-1185">Reference proteome</keyword>
<reference evidence="2" key="1">
    <citation type="submission" date="2016-10" db="EMBL/GenBank/DDBJ databases">
        <authorList>
            <person name="Varghese N."/>
            <person name="Submissions S."/>
        </authorList>
    </citation>
    <scope>NUCLEOTIDE SEQUENCE [LARGE SCALE GENOMIC DNA]</scope>
    <source>
        <strain evidence="2">DSM 23445</strain>
    </source>
</reference>
<dbReference type="AlphaFoldDB" id="A0A1I6YNC7"/>
<evidence type="ECO:0000313" key="1">
    <source>
        <dbReference type="EMBL" id="SFT51925.1"/>
    </source>
</evidence>
<dbReference type="Proteomes" id="UP000199673">
    <property type="component" value="Unassembled WGS sequence"/>
</dbReference>
<dbReference type="OrthoDB" id="825605at2"/>
<accession>A0A1I6YNC7</accession>
<dbReference type="RefSeq" id="WP_091691660.1">
    <property type="nucleotide sequence ID" value="NZ_FPBF01000001.1"/>
</dbReference>
<dbReference type="EMBL" id="FPBF01000001">
    <property type="protein sequence ID" value="SFT51925.1"/>
    <property type="molecule type" value="Genomic_DNA"/>
</dbReference>